<evidence type="ECO:0000256" key="6">
    <source>
        <dbReference type="ARBA" id="ARBA00022989"/>
    </source>
</evidence>
<feature type="transmembrane region" description="Helical" evidence="8">
    <location>
        <begin position="156"/>
        <end position="175"/>
    </location>
</feature>
<dbReference type="AlphaFoldDB" id="A0A7D7LRA4"/>
<evidence type="ECO:0000256" key="3">
    <source>
        <dbReference type="ARBA" id="ARBA00022448"/>
    </source>
</evidence>
<dbReference type="PANTHER" id="PTHR30269">
    <property type="entry name" value="TRANSMEMBRANE PROTEIN YFCA"/>
    <property type="match status" value="1"/>
</dbReference>
<evidence type="ECO:0000313" key="11">
    <source>
        <dbReference type="Proteomes" id="UP000515349"/>
    </source>
</evidence>
<comment type="similarity">
    <text evidence="2 8">Belongs to the 4-toluene sulfonate uptake permease (TSUP) (TC 2.A.102) family.</text>
</comment>
<dbReference type="PANTHER" id="PTHR30269:SF0">
    <property type="entry name" value="MEMBRANE TRANSPORTER PROTEIN YFCA-RELATED"/>
    <property type="match status" value="1"/>
</dbReference>
<dbReference type="EMBL" id="CP059472">
    <property type="protein sequence ID" value="QMS99560.1"/>
    <property type="molecule type" value="Genomic_DNA"/>
</dbReference>
<evidence type="ECO:0000256" key="1">
    <source>
        <dbReference type="ARBA" id="ARBA00004651"/>
    </source>
</evidence>
<feature type="transmembrane region" description="Helical" evidence="8">
    <location>
        <begin position="75"/>
        <end position="95"/>
    </location>
</feature>
<feature type="transmembrane region" description="Helical" evidence="8">
    <location>
        <begin position="7"/>
        <end position="29"/>
    </location>
</feature>
<evidence type="ECO:0000313" key="12">
    <source>
        <dbReference type="Proteomes" id="UP000539710"/>
    </source>
</evidence>
<dbReference type="KEGG" id="cbau:H1R16_03080"/>
<protein>
    <recommendedName>
        <fullName evidence="8">Probable membrane transporter protein</fullName>
    </recommendedName>
</protein>
<keyword evidence="6 8" id="KW-1133">Transmembrane helix</keyword>
<dbReference type="InterPro" id="IPR002781">
    <property type="entry name" value="TM_pro_TauE-like"/>
</dbReference>
<evidence type="ECO:0000256" key="4">
    <source>
        <dbReference type="ARBA" id="ARBA00022475"/>
    </source>
</evidence>
<reference evidence="12" key="2">
    <citation type="submission" date="2020-07" db="EMBL/GenBank/DDBJ databases">
        <title>Flavobacterium sp. xlx-214.</title>
        <authorList>
            <person name="Yang C."/>
        </authorList>
    </citation>
    <scope>NUCLEOTIDE SEQUENCE [LARGE SCALE GENOMIC DNA]</scope>
    <source>
        <strain evidence="12">CX-624</strain>
    </source>
</reference>
<dbReference type="InterPro" id="IPR052017">
    <property type="entry name" value="TSUP"/>
</dbReference>
<reference evidence="10 11" key="1">
    <citation type="submission" date="2020-07" db="EMBL/GenBank/DDBJ databases">
        <title>Chryseobacterium sp.cx-624.</title>
        <authorList>
            <person name="Yang C."/>
        </authorList>
    </citation>
    <scope>NUCLEOTIDE SEQUENCE [LARGE SCALE GENOMIC DNA]</scope>
    <source>
        <strain evidence="11">cx-624</strain>
        <strain evidence="10">Cx-624</strain>
    </source>
</reference>
<proteinExistence type="inferred from homology"/>
<evidence type="ECO:0000256" key="5">
    <source>
        <dbReference type="ARBA" id="ARBA00022692"/>
    </source>
</evidence>
<dbReference type="RefSeq" id="WP_181886749.1">
    <property type="nucleotide sequence ID" value="NZ_CP059472.1"/>
</dbReference>
<evidence type="ECO:0000256" key="2">
    <source>
        <dbReference type="ARBA" id="ARBA00009142"/>
    </source>
</evidence>
<dbReference type="Proteomes" id="UP000515349">
    <property type="component" value="Chromosome"/>
</dbReference>
<feature type="transmembrane region" description="Helical" evidence="8">
    <location>
        <begin position="202"/>
        <end position="226"/>
    </location>
</feature>
<keyword evidence="3" id="KW-0813">Transport</keyword>
<keyword evidence="7 8" id="KW-0472">Membrane</keyword>
<keyword evidence="12" id="KW-1185">Reference proteome</keyword>
<dbReference type="EMBL" id="JACEUX010000001">
    <property type="protein sequence ID" value="MBA5245582.1"/>
    <property type="molecule type" value="Genomic_DNA"/>
</dbReference>
<evidence type="ECO:0000313" key="9">
    <source>
        <dbReference type="EMBL" id="MBA5245582.1"/>
    </source>
</evidence>
<sequence length="257" mass="27662">METEILIYLCLAAFAAGFIDAVVGGGGLIQTPLALAFLPNIPVATVIGSLKVPAFSGTALATSQYLRKVKIDWKLLIFMALLAFISAFLGSQLLTVVSNEFMKPVLLFVLIVLAIYTIFKKDFGNAKEKKMPYHTAIINGCIASIAVGFYDGFIGPATGTFFILAFVTLLGMDFLKANANAKLINLATNAGSICLFLIKGKIIWAIALPMAVCNAAGGLVGAQLAIRKGNWFIRYLFIFILILSIGRFGYEVLVVDF</sequence>
<feature type="transmembrane region" description="Helical" evidence="8">
    <location>
        <begin position="41"/>
        <end position="63"/>
    </location>
</feature>
<keyword evidence="5 8" id="KW-0812">Transmembrane</keyword>
<dbReference type="Proteomes" id="UP000539710">
    <property type="component" value="Unassembled WGS sequence"/>
</dbReference>
<feature type="transmembrane region" description="Helical" evidence="8">
    <location>
        <begin position="101"/>
        <end position="119"/>
    </location>
</feature>
<evidence type="ECO:0000313" key="10">
    <source>
        <dbReference type="EMBL" id="QMS99560.1"/>
    </source>
</evidence>
<keyword evidence="4 8" id="KW-1003">Cell membrane</keyword>
<evidence type="ECO:0000256" key="8">
    <source>
        <dbReference type="RuleBase" id="RU363041"/>
    </source>
</evidence>
<name>A0A7D7LRA4_9FLAO</name>
<dbReference type="GO" id="GO:0005886">
    <property type="term" value="C:plasma membrane"/>
    <property type="evidence" value="ECO:0007669"/>
    <property type="project" value="UniProtKB-SubCell"/>
</dbReference>
<feature type="transmembrane region" description="Helical" evidence="8">
    <location>
        <begin position="232"/>
        <end position="250"/>
    </location>
</feature>
<reference evidence="9" key="3">
    <citation type="submission" date="2020-07" db="EMBL/GenBank/DDBJ databases">
        <authorList>
            <person name="Yang C."/>
        </authorList>
    </citation>
    <scope>NUCLEOTIDE SEQUENCE</scope>
    <source>
        <strain evidence="9">Cx-624</strain>
    </source>
</reference>
<organism evidence="10 11">
    <name type="scientific">Marnyiella aurantia</name>
    <dbReference type="NCBI Taxonomy" id="2758037"/>
    <lineage>
        <taxon>Bacteria</taxon>
        <taxon>Pseudomonadati</taxon>
        <taxon>Bacteroidota</taxon>
        <taxon>Flavobacteriia</taxon>
        <taxon>Flavobacteriales</taxon>
        <taxon>Weeksellaceae</taxon>
        <taxon>Marnyiella</taxon>
    </lineage>
</organism>
<gene>
    <name evidence="10" type="ORF">H1R16_03080</name>
    <name evidence="9" type="ORF">H2507_00195</name>
</gene>
<dbReference type="Pfam" id="PF01925">
    <property type="entry name" value="TauE"/>
    <property type="match status" value="1"/>
</dbReference>
<accession>A0A7D7LRA4</accession>
<evidence type="ECO:0000256" key="7">
    <source>
        <dbReference type="ARBA" id="ARBA00023136"/>
    </source>
</evidence>
<comment type="subcellular location">
    <subcellularLocation>
        <location evidence="1 8">Cell membrane</location>
        <topology evidence="1 8">Multi-pass membrane protein</topology>
    </subcellularLocation>
</comment>